<dbReference type="PANTHER" id="PTHR43877">
    <property type="entry name" value="AMINOALKYLPHOSPHONATE N-ACETYLTRANSFERASE-RELATED-RELATED"/>
    <property type="match status" value="1"/>
</dbReference>
<dbReference type="HOGENOM" id="CLU_087351_1_0_5"/>
<dbReference type="Proteomes" id="UP000001302">
    <property type="component" value="Chromosome"/>
</dbReference>
<dbReference type="InterPro" id="IPR016181">
    <property type="entry name" value="Acyl_CoA_acyltransferase"/>
</dbReference>
<dbReference type="InterPro" id="IPR000182">
    <property type="entry name" value="GNAT_dom"/>
</dbReference>
<dbReference type="KEGG" id="pbr:PB2503_05222"/>
<dbReference type="STRING" id="314260.PB2503_05222"/>
<dbReference type="OrthoDB" id="118465at2"/>
<evidence type="ECO:0000256" key="2">
    <source>
        <dbReference type="ARBA" id="ARBA00023315"/>
    </source>
</evidence>
<feature type="domain" description="N-acetyltransferase" evidence="3">
    <location>
        <begin position="3"/>
        <end position="178"/>
    </location>
</feature>
<dbReference type="Pfam" id="PF13508">
    <property type="entry name" value="Acetyltransf_7"/>
    <property type="match status" value="1"/>
</dbReference>
<sequence length="196" mass="21146">MAMVCRIACQDDIPAMATLIGRSARQLCRADYTEDQVEAALRGAWGVDTQLVRDGTYLVVEEAGAMLGCGGWSFRRTLFGGDAYADRVPERLDPARDRAKVRAFFVDPKQGGRGVGRLILTTAEAAARAAGFTSFELMATLTGVPFYRRCGYEGEAQVRIPLEPGIDIDFVPMTKGIVRDQAIAGEGSLAQPAAPR</sequence>
<dbReference type="EMBL" id="CP002156">
    <property type="protein sequence ID" value="ADM09119.1"/>
    <property type="molecule type" value="Genomic_DNA"/>
</dbReference>
<dbReference type="GO" id="GO:0016747">
    <property type="term" value="F:acyltransferase activity, transferring groups other than amino-acyl groups"/>
    <property type="evidence" value="ECO:0007669"/>
    <property type="project" value="InterPro"/>
</dbReference>
<proteinExistence type="predicted"/>
<accession>E0TFV4</accession>
<dbReference type="AlphaFoldDB" id="E0TFV4"/>
<reference evidence="4 5" key="2">
    <citation type="journal article" date="2011" name="J. Bacteriol.">
        <title>Complete genome sequence of strain HTCC2503T of Parvularcula bermudensis, the type species of the order "Parvularculales" in the class Alphaproteobacteria.</title>
        <authorList>
            <person name="Oh H.M."/>
            <person name="Kang I."/>
            <person name="Vergin K.L."/>
            <person name="Kang D."/>
            <person name="Rhee K.H."/>
            <person name="Giovannoni S.J."/>
            <person name="Cho J.C."/>
        </authorList>
    </citation>
    <scope>NUCLEOTIDE SEQUENCE [LARGE SCALE GENOMIC DNA]</scope>
    <source>
        <strain evidence="5">ATCC BAA-594 / HTCC2503 / KCTC 12087</strain>
    </source>
</reference>
<keyword evidence="5" id="KW-1185">Reference proteome</keyword>
<dbReference type="SUPFAM" id="SSF55729">
    <property type="entry name" value="Acyl-CoA N-acyltransferases (Nat)"/>
    <property type="match status" value="1"/>
</dbReference>
<dbReference type="PANTHER" id="PTHR43877:SF1">
    <property type="entry name" value="ACETYLTRANSFERASE"/>
    <property type="match status" value="1"/>
</dbReference>
<gene>
    <name evidence="4" type="ordered locus">PB2503_05222</name>
</gene>
<name>E0TFV4_PARBH</name>
<dbReference type="InterPro" id="IPR050832">
    <property type="entry name" value="Bact_Acetyltransf"/>
</dbReference>
<evidence type="ECO:0000256" key="1">
    <source>
        <dbReference type="ARBA" id="ARBA00022679"/>
    </source>
</evidence>
<reference evidence="5" key="1">
    <citation type="submission" date="2010-08" db="EMBL/GenBank/DDBJ databases">
        <title>Genome sequence of Parvularcula bermudensis HTCC2503.</title>
        <authorList>
            <person name="Kang D.-M."/>
            <person name="Oh H.-M."/>
            <person name="Cho J.-C."/>
        </authorList>
    </citation>
    <scope>NUCLEOTIDE SEQUENCE [LARGE SCALE GENOMIC DNA]</scope>
    <source>
        <strain evidence="5">ATCC BAA-594 / HTCC2503 / KCTC 12087</strain>
    </source>
</reference>
<dbReference type="RefSeq" id="WP_013300093.1">
    <property type="nucleotide sequence ID" value="NC_014414.1"/>
</dbReference>
<protein>
    <recommendedName>
        <fullName evidence="3">N-acetyltransferase domain-containing protein</fullName>
    </recommendedName>
</protein>
<keyword evidence="1" id="KW-0808">Transferase</keyword>
<evidence type="ECO:0000313" key="5">
    <source>
        <dbReference type="Proteomes" id="UP000001302"/>
    </source>
</evidence>
<organism evidence="4 5">
    <name type="scientific">Parvularcula bermudensis (strain ATCC BAA-594 / HTCC2503 / KCTC 12087)</name>
    <dbReference type="NCBI Taxonomy" id="314260"/>
    <lineage>
        <taxon>Bacteria</taxon>
        <taxon>Pseudomonadati</taxon>
        <taxon>Pseudomonadota</taxon>
        <taxon>Alphaproteobacteria</taxon>
        <taxon>Parvularculales</taxon>
        <taxon>Parvularculaceae</taxon>
        <taxon>Parvularcula</taxon>
    </lineage>
</organism>
<keyword evidence="2" id="KW-0012">Acyltransferase</keyword>
<evidence type="ECO:0000259" key="3">
    <source>
        <dbReference type="PROSITE" id="PS51186"/>
    </source>
</evidence>
<dbReference type="Gene3D" id="3.40.630.30">
    <property type="match status" value="1"/>
</dbReference>
<evidence type="ECO:0000313" key="4">
    <source>
        <dbReference type="EMBL" id="ADM09119.1"/>
    </source>
</evidence>
<dbReference type="eggNOG" id="COG0454">
    <property type="taxonomic scope" value="Bacteria"/>
</dbReference>
<dbReference type="PROSITE" id="PS51186">
    <property type="entry name" value="GNAT"/>
    <property type="match status" value="1"/>
</dbReference>